<feature type="transmembrane region" description="Helical" evidence="1">
    <location>
        <begin position="7"/>
        <end position="30"/>
    </location>
</feature>
<accession>A0A941W0Z3</accession>
<organism evidence="2 3">
    <name type="scientific">Candidatus Scalindua arabica</name>
    <dbReference type="NCBI Taxonomy" id="1127984"/>
    <lineage>
        <taxon>Bacteria</taxon>
        <taxon>Pseudomonadati</taxon>
        <taxon>Planctomycetota</taxon>
        <taxon>Candidatus Brocadiia</taxon>
        <taxon>Candidatus Brocadiales</taxon>
        <taxon>Candidatus Scalinduaceae</taxon>
        <taxon>Candidatus Scalindua</taxon>
    </lineage>
</organism>
<sequence length="168" mass="19562">MVRLIKVLLRSAGILFFIVLIGYLLVAFLLPTPKEPEPISLNGSKFERVFEPFDGQFVAVYITKNISDEESLKYLQEWENLNAGFDRRDLTELVGFDKRRSSISNIRCLVLIDCRNGKYHRFKEEHYDEKGGLIHYISSEEKQDTWVQISKASIIDELAMRFCEKSAY</sequence>
<name>A0A941W0Z3_9BACT</name>
<keyword evidence="1" id="KW-0812">Transmembrane</keyword>
<dbReference type="Proteomes" id="UP000722750">
    <property type="component" value="Unassembled WGS sequence"/>
</dbReference>
<evidence type="ECO:0000313" key="3">
    <source>
        <dbReference type="Proteomes" id="UP000722750"/>
    </source>
</evidence>
<dbReference type="EMBL" id="JAANXD010000026">
    <property type="protein sequence ID" value="MBS1257478.1"/>
    <property type="molecule type" value="Genomic_DNA"/>
</dbReference>
<proteinExistence type="predicted"/>
<protein>
    <submittedName>
        <fullName evidence="2">Uncharacterized protein</fullName>
    </submittedName>
</protein>
<evidence type="ECO:0000256" key="1">
    <source>
        <dbReference type="SAM" id="Phobius"/>
    </source>
</evidence>
<evidence type="ECO:0000313" key="2">
    <source>
        <dbReference type="EMBL" id="MBS1257478.1"/>
    </source>
</evidence>
<reference evidence="2" key="1">
    <citation type="journal article" date="2021" name="ISME J.">
        <title>Fine-scale metabolic discontinuity in a stratified prokaryote microbiome of a Red Sea deep halocline.</title>
        <authorList>
            <person name="Michoud G."/>
            <person name="Ngugi D.K."/>
            <person name="Barozzi A."/>
            <person name="Merlino G."/>
            <person name="Calleja M.L."/>
            <person name="Delgado-Huertas A."/>
            <person name="Moran X.A.G."/>
            <person name="Daffonchio D."/>
        </authorList>
    </citation>
    <scope>NUCLEOTIDE SEQUENCE</scope>
    <source>
        <strain evidence="2">SuakinDeep_MAG55_1</strain>
    </source>
</reference>
<comment type="caution">
    <text evidence="2">The sequence shown here is derived from an EMBL/GenBank/DDBJ whole genome shotgun (WGS) entry which is preliminary data.</text>
</comment>
<gene>
    <name evidence="2" type="ORF">MAG551_00522</name>
</gene>
<dbReference type="AlphaFoldDB" id="A0A941W0Z3"/>
<keyword evidence="1" id="KW-1133">Transmembrane helix</keyword>
<keyword evidence="1" id="KW-0472">Membrane</keyword>